<dbReference type="SUPFAM" id="SSF53474">
    <property type="entry name" value="alpha/beta-Hydrolases"/>
    <property type="match status" value="1"/>
</dbReference>
<dbReference type="Gene3D" id="3.40.50.1820">
    <property type="entry name" value="alpha/beta hydrolase"/>
    <property type="match status" value="1"/>
</dbReference>
<dbReference type="InterPro" id="IPR029058">
    <property type="entry name" value="AB_hydrolase_fold"/>
</dbReference>
<evidence type="ECO:0000313" key="4">
    <source>
        <dbReference type="EMBL" id="MDG3586846.1"/>
    </source>
</evidence>
<sequence length="864" mass="98998">MITKYSKISIVAICLLALVPVPAQQRPKQTIEPEDYSSWHELGPTSIAPDGKWVSYSLLYDQRMDTLFVKHTGRDLKYVLADSQMGDFSKNSQWLSTTSKQKGVGIINLQSGATTWIENGIKSWFLDDGGFIAVMLRNEKGKSLLLKNLNGNREFKKDAIKEIEVSPDQSKIAVLLKNNTVEIIDPYEKIGSTTLVEKSMHDRGNLIWNDRGDAVTFFEKHVDKNGSDALNLIFIPDISQADKKKVLTPDKILSNGEIIKRTMYPSLYIGPKKKQVFFYTQKKESQTHKDSIVEVWNAQDPLEYEKAKNLPTSRLSLWNIQTDKVMPVADSIYTTAFLSPKRNFAIVFDKYRYQPKNGGEGKSDIWIRNLSDGSLKLVLKKYHWNRSLVGMSPDDRYISYFKDGNWWVYEVGSQRHRCLTQKLSHFTKYSSYSGKNTDSYEFVGWSSDAKYMIVHDNQGVWLLNPQSPKPIYIGLPKNEGVRLKVAKVNHNKKPLKSFDALNANMDMESGLLLEATDNKYNSGYYQWDFKKGLQELVFENAKINNLQKAARTKIYIVTSQTAEVSPQILIGSPDQKPEVLVSTNTHQKDYLWTRAELIEYKNEKGEKLKGILYYPNDYNPHKKHPMIVYLYERQSQYIHDYQKPSLYNTGGFNQINYTSDGYFVLYPDITYQIGAPGPSAVNCVEAAVKKVLDVVPVYENAIGLIGHSFGGYETTYISVKSDLFKTAVAGGAVTDFVSSSLSLETSGESRMWRYMDYQMRMGEMLYDDFNGYLENSTIRYADQIKIPLLIWTGKKDYHVGLEQSMYLHMALRNLNKENVLLRYKGEGHILLNPKAQYDATVRIKAWFDHYLRGLPMPKGISWNY</sequence>
<feature type="signal peptide" evidence="2">
    <location>
        <begin position="1"/>
        <end position="23"/>
    </location>
</feature>
<dbReference type="PANTHER" id="PTHR42776">
    <property type="entry name" value="SERINE PEPTIDASE S9 FAMILY MEMBER"/>
    <property type="match status" value="1"/>
</dbReference>
<protein>
    <submittedName>
        <fullName evidence="4">Prolyl oligopeptidase family serine peptidase</fullName>
    </submittedName>
</protein>
<comment type="caution">
    <text evidence="4">The sequence shown here is derived from an EMBL/GenBank/DDBJ whole genome shotgun (WGS) entry which is preliminary data.</text>
</comment>
<dbReference type="Proteomes" id="UP001153642">
    <property type="component" value="Unassembled WGS sequence"/>
</dbReference>
<keyword evidence="5" id="KW-1185">Reference proteome</keyword>
<dbReference type="EMBL" id="JAPMUA010000004">
    <property type="protein sequence ID" value="MDG3586846.1"/>
    <property type="molecule type" value="Genomic_DNA"/>
</dbReference>
<accession>A0ABT6FUC2</accession>
<gene>
    <name evidence="4" type="ORF">OSR52_13305</name>
</gene>
<reference evidence="4" key="1">
    <citation type="submission" date="2022-11" db="EMBL/GenBank/DDBJ databases">
        <title>High-quality draft genome sequence of Galbibacter sp. strain CMA-7.</title>
        <authorList>
            <person name="Wei L."/>
            <person name="Dong C."/>
            <person name="Shao Z."/>
        </authorList>
    </citation>
    <scope>NUCLEOTIDE SEQUENCE</scope>
    <source>
        <strain evidence="4">CMA-7</strain>
    </source>
</reference>
<evidence type="ECO:0000256" key="1">
    <source>
        <dbReference type="ARBA" id="ARBA00022801"/>
    </source>
</evidence>
<dbReference type="PANTHER" id="PTHR42776:SF27">
    <property type="entry name" value="DIPEPTIDYL PEPTIDASE FAMILY MEMBER 6"/>
    <property type="match status" value="1"/>
</dbReference>
<evidence type="ECO:0000256" key="2">
    <source>
        <dbReference type="SAM" id="SignalP"/>
    </source>
</evidence>
<organism evidence="4 5">
    <name type="scientific">Galbibacter pacificus</name>
    <dbReference type="NCBI Taxonomy" id="2996052"/>
    <lineage>
        <taxon>Bacteria</taxon>
        <taxon>Pseudomonadati</taxon>
        <taxon>Bacteroidota</taxon>
        <taxon>Flavobacteriia</taxon>
        <taxon>Flavobacteriales</taxon>
        <taxon>Flavobacteriaceae</taxon>
        <taxon>Galbibacter</taxon>
    </lineage>
</organism>
<dbReference type="SUPFAM" id="SSF82171">
    <property type="entry name" value="DPP6 N-terminal domain-like"/>
    <property type="match status" value="1"/>
</dbReference>
<feature type="chain" id="PRO_5047295311" evidence="2">
    <location>
        <begin position="24"/>
        <end position="864"/>
    </location>
</feature>
<dbReference type="InterPro" id="IPR001375">
    <property type="entry name" value="Peptidase_S9_cat"/>
</dbReference>
<evidence type="ECO:0000313" key="5">
    <source>
        <dbReference type="Proteomes" id="UP001153642"/>
    </source>
</evidence>
<evidence type="ECO:0000259" key="3">
    <source>
        <dbReference type="Pfam" id="PF00326"/>
    </source>
</evidence>
<proteinExistence type="predicted"/>
<name>A0ABT6FUC2_9FLAO</name>
<keyword evidence="1" id="KW-0378">Hydrolase</keyword>
<dbReference type="RefSeq" id="WP_277900562.1">
    <property type="nucleotide sequence ID" value="NZ_JAPMUA010000004.1"/>
</dbReference>
<dbReference type="Pfam" id="PF00326">
    <property type="entry name" value="Peptidase_S9"/>
    <property type="match status" value="1"/>
</dbReference>
<feature type="domain" description="Peptidase S9 prolyl oligopeptidase catalytic" evidence="3">
    <location>
        <begin position="691"/>
        <end position="852"/>
    </location>
</feature>
<keyword evidence="2" id="KW-0732">Signal</keyword>